<organism evidence="2 3">
    <name type="scientific">Streblomastix strix</name>
    <dbReference type="NCBI Taxonomy" id="222440"/>
    <lineage>
        <taxon>Eukaryota</taxon>
        <taxon>Metamonada</taxon>
        <taxon>Preaxostyla</taxon>
        <taxon>Oxymonadida</taxon>
        <taxon>Streblomastigidae</taxon>
        <taxon>Streblomastix</taxon>
    </lineage>
</organism>
<dbReference type="EMBL" id="SNRW01000195">
    <property type="protein sequence ID" value="KAA6402724.1"/>
    <property type="molecule type" value="Genomic_DNA"/>
</dbReference>
<reference evidence="2 3" key="1">
    <citation type="submission" date="2019-03" db="EMBL/GenBank/DDBJ databases">
        <title>Single cell metagenomics reveals metabolic interactions within the superorganism composed of flagellate Streblomastix strix and complex community of Bacteroidetes bacteria on its surface.</title>
        <authorList>
            <person name="Treitli S.C."/>
            <person name="Kolisko M."/>
            <person name="Husnik F."/>
            <person name="Keeling P."/>
            <person name="Hampl V."/>
        </authorList>
    </citation>
    <scope>NUCLEOTIDE SEQUENCE [LARGE SCALE GENOMIC DNA]</scope>
    <source>
        <strain evidence="2">ST1C</strain>
    </source>
</reference>
<dbReference type="Proteomes" id="UP000324800">
    <property type="component" value="Unassembled WGS sequence"/>
</dbReference>
<sequence length="248" mass="29210">MQKLYNQAFINVARECTDEIKATPRQNIYIIGMKSFAEQYFGNFASLEEERIFMHFQFREINEKLDRNKRKDVLAKLGVENSGILKKTWLQKHTYNIPSVILGLVRGQKPSDILAYETEQAIIGMMKQIQQNMGIHIQTRFCKHFCVVVLEQPLSDTEREEIRMRLKKRNEEDNVAFIINPEYVQNFIPQIQNKQQQGNQKDNKNENKSDTKNDSQQGKDKEQEEQERNNAMQYLKSQKQNSNATMVQ</sequence>
<evidence type="ECO:0000256" key="1">
    <source>
        <dbReference type="SAM" id="MobiDB-lite"/>
    </source>
</evidence>
<evidence type="ECO:0000313" key="3">
    <source>
        <dbReference type="Proteomes" id="UP000324800"/>
    </source>
</evidence>
<accession>A0A5J4X6C1</accession>
<evidence type="ECO:0000313" key="2">
    <source>
        <dbReference type="EMBL" id="KAA6402724.1"/>
    </source>
</evidence>
<comment type="caution">
    <text evidence="2">The sequence shown here is derived from an EMBL/GenBank/DDBJ whole genome shotgun (WGS) entry which is preliminary data.</text>
</comment>
<dbReference type="AlphaFoldDB" id="A0A5J4X6C1"/>
<feature type="region of interest" description="Disordered" evidence="1">
    <location>
        <begin position="193"/>
        <end position="248"/>
    </location>
</feature>
<protein>
    <submittedName>
        <fullName evidence="2">Uncharacterized protein</fullName>
    </submittedName>
</protein>
<gene>
    <name evidence="2" type="ORF">EZS28_001747</name>
</gene>
<feature type="compositionally biased region" description="Basic and acidic residues" evidence="1">
    <location>
        <begin position="201"/>
        <end position="228"/>
    </location>
</feature>
<name>A0A5J4X6C1_9EUKA</name>
<proteinExistence type="predicted"/>
<feature type="compositionally biased region" description="Polar residues" evidence="1">
    <location>
        <begin position="229"/>
        <end position="248"/>
    </location>
</feature>